<feature type="transmembrane region" description="Helical" evidence="8">
    <location>
        <begin position="463"/>
        <end position="481"/>
    </location>
</feature>
<evidence type="ECO:0000256" key="5">
    <source>
        <dbReference type="ARBA" id="ARBA00022692"/>
    </source>
</evidence>
<name>A0A5C0B521_9BURK</name>
<evidence type="ECO:0000256" key="2">
    <source>
        <dbReference type="ARBA" id="ARBA00022448"/>
    </source>
</evidence>
<dbReference type="PANTHER" id="PTHR43357:SF3">
    <property type="entry name" value="FE(3+)-TRANSPORT SYSTEM PERMEASE PROTEIN FBPB 2"/>
    <property type="match status" value="1"/>
</dbReference>
<feature type="transmembrane region" description="Helical" evidence="8">
    <location>
        <begin position="131"/>
        <end position="152"/>
    </location>
</feature>
<dbReference type="InterPro" id="IPR035906">
    <property type="entry name" value="MetI-like_sf"/>
</dbReference>
<accession>A0A5C0B521</accession>
<organism evidence="10 11">
    <name type="scientific">Pigmentiphaga aceris</name>
    <dbReference type="NCBI Taxonomy" id="1940612"/>
    <lineage>
        <taxon>Bacteria</taxon>
        <taxon>Pseudomonadati</taxon>
        <taxon>Pseudomonadota</taxon>
        <taxon>Betaproteobacteria</taxon>
        <taxon>Burkholderiales</taxon>
        <taxon>Alcaligenaceae</taxon>
        <taxon>Pigmentiphaga</taxon>
    </lineage>
</organism>
<dbReference type="KEGG" id="pacr:FXN63_07555"/>
<keyword evidence="2 8" id="KW-0813">Transport</keyword>
<dbReference type="OrthoDB" id="9790211at2"/>
<dbReference type="PANTHER" id="PTHR43357">
    <property type="entry name" value="INNER MEMBRANE ABC TRANSPORTER PERMEASE PROTEIN YDCV"/>
    <property type="match status" value="1"/>
</dbReference>
<protein>
    <submittedName>
        <fullName evidence="10">Iron ABC transporter permease</fullName>
    </submittedName>
</protein>
<reference evidence="10 11" key="1">
    <citation type="submission" date="2019-08" db="EMBL/GenBank/DDBJ databases">
        <title>Amphibian skin-associated Pigmentiphaga: genome sequence and occurrence across geography and hosts.</title>
        <authorList>
            <person name="Bletz M.C."/>
            <person name="Bunk B."/>
            <person name="Sproeer C."/>
            <person name="Biwer P."/>
            <person name="Reiter S."/>
            <person name="Rabemananjara F.C.E."/>
            <person name="Schulz S."/>
            <person name="Overmann J."/>
            <person name="Vences M."/>
        </authorList>
    </citation>
    <scope>NUCLEOTIDE SEQUENCE [LARGE SCALE GENOMIC DNA]</scope>
    <source>
        <strain evidence="10 11">Mada1488</strain>
    </source>
</reference>
<evidence type="ECO:0000256" key="8">
    <source>
        <dbReference type="RuleBase" id="RU363032"/>
    </source>
</evidence>
<dbReference type="InterPro" id="IPR000515">
    <property type="entry name" value="MetI-like"/>
</dbReference>
<evidence type="ECO:0000256" key="4">
    <source>
        <dbReference type="ARBA" id="ARBA00022519"/>
    </source>
</evidence>
<feature type="transmembrane region" description="Helical" evidence="8">
    <location>
        <begin position="55"/>
        <end position="77"/>
    </location>
</feature>
<dbReference type="GO" id="GO:0005886">
    <property type="term" value="C:plasma membrane"/>
    <property type="evidence" value="ECO:0007669"/>
    <property type="project" value="UniProtKB-SubCell"/>
</dbReference>
<feature type="transmembrane region" description="Helical" evidence="8">
    <location>
        <begin position="181"/>
        <end position="202"/>
    </location>
</feature>
<keyword evidence="11" id="KW-1185">Reference proteome</keyword>
<evidence type="ECO:0000313" key="10">
    <source>
        <dbReference type="EMBL" id="QEI09174.1"/>
    </source>
</evidence>
<comment type="similarity">
    <text evidence="8">Belongs to the binding-protein-dependent transport system permease family.</text>
</comment>
<feature type="domain" description="ABC transmembrane type-1" evidence="9">
    <location>
        <begin position="53"/>
        <end position="256"/>
    </location>
</feature>
<comment type="subcellular location">
    <subcellularLocation>
        <location evidence="1">Cell inner membrane</location>
        <topology evidence="1">Multi-pass membrane protein</topology>
    </subcellularLocation>
    <subcellularLocation>
        <location evidence="8">Cell membrane</location>
        <topology evidence="8">Multi-pass membrane protein</topology>
    </subcellularLocation>
</comment>
<feature type="transmembrane region" description="Helical" evidence="8">
    <location>
        <begin position="487"/>
        <end position="506"/>
    </location>
</feature>
<dbReference type="Pfam" id="PF00528">
    <property type="entry name" value="BPD_transp_1"/>
    <property type="match status" value="2"/>
</dbReference>
<feature type="transmembrane region" description="Helical" evidence="8">
    <location>
        <begin position="381"/>
        <end position="402"/>
    </location>
</feature>
<sequence>MATLAVALVVLVAMPLGFVLLQAVFPGLASGSLAKPFSHLSATLGDPALLKLIGNTLKLGLAVVLLSALIGIPLGALRGLYRVPFAACWDVLLLVPFMVPPYIAALGWIMFLQPRGYLQQIVGVNLGEFLFSVYGVAFVMTLNVFPVVYFAVSRSLAASGSRLADAARVAGASPWQCFTRVTLPLAMPGIAASLLLVFTMAIEEYGTPAALAANAGFYVLVTGIERRFSDWPIDLPGASTLSMILVTMAMTAYFIQRRLLAGRGYETQTGKPAQGQARSLGPWRVPVVIAFAAIGVIAAGVPLFAILATAFSRTLSGGLAWDNLSLIHFEAIAQSGGSAGRALGTSLSLGAAAALITGALGFGVAYCVVKSRSRGRVVLDVLSVLPNTLPGVVVAVGMILAWNQSFWPVSPYDSWAILLMAYCCLMLPYPVRYANAAFTQLADSLEAAARVHGAGGFMVMTRILLPLILPSMLAAMLMVFAVASRELVASLLLAPSGVQTVSLFIWRQFEQGSVGQGMAMSAVTIFMTTGITLLVTLRLNRL</sequence>
<evidence type="ECO:0000256" key="3">
    <source>
        <dbReference type="ARBA" id="ARBA00022475"/>
    </source>
</evidence>
<feature type="transmembrane region" description="Helical" evidence="8">
    <location>
        <begin position="347"/>
        <end position="369"/>
    </location>
</feature>
<keyword evidence="5 8" id="KW-0812">Transmembrane</keyword>
<keyword evidence="4" id="KW-0997">Cell inner membrane</keyword>
<dbReference type="GO" id="GO:0055085">
    <property type="term" value="P:transmembrane transport"/>
    <property type="evidence" value="ECO:0007669"/>
    <property type="project" value="InterPro"/>
</dbReference>
<evidence type="ECO:0000313" key="11">
    <source>
        <dbReference type="Proteomes" id="UP000325161"/>
    </source>
</evidence>
<feature type="transmembrane region" description="Helical" evidence="8">
    <location>
        <begin position="518"/>
        <end position="539"/>
    </location>
</feature>
<dbReference type="Proteomes" id="UP000325161">
    <property type="component" value="Chromosome"/>
</dbReference>
<feature type="domain" description="ABC transmembrane type-1" evidence="9">
    <location>
        <begin position="343"/>
        <end position="535"/>
    </location>
</feature>
<dbReference type="AlphaFoldDB" id="A0A5C0B521"/>
<evidence type="ECO:0000256" key="1">
    <source>
        <dbReference type="ARBA" id="ARBA00004429"/>
    </source>
</evidence>
<feature type="transmembrane region" description="Helical" evidence="8">
    <location>
        <begin position="287"/>
        <end position="311"/>
    </location>
</feature>
<feature type="transmembrane region" description="Helical" evidence="8">
    <location>
        <begin position="89"/>
        <end position="111"/>
    </location>
</feature>
<gene>
    <name evidence="10" type="ORF">FXN63_07555</name>
</gene>
<feature type="transmembrane region" description="Helical" evidence="8">
    <location>
        <begin position="235"/>
        <end position="255"/>
    </location>
</feature>
<dbReference type="SUPFAM" id="SSF161098">
    <property type="entry name" value="MetI-like"/>
    <property type="match status" value="2"/>
</dbReference>
<evidence type="ECO:0000256" key="7">
    <source>
        <dbReference type="ARBA" id="ARBA00023136"/>
    </source>
</evidence>
<keyword evidence="7 8" id="KW-0472">Membrane</keyword>
<dbReference type="Gene3D" id="1.10.3720.10">
    <property type="entry name" value="MetI-like"/>
    <property type="match status" value="2"/>
</dbReference>
<keyword evidence="6 8" id="KW-1133">Transmembrane helix</keyword>
<proteinExistence type="inferred from homology"/>
<dbReference type="CDD" id="cd06261">
    <property type="entry name" value="TM_PBP2"/>
    <property type="match status" value="2"/>
</dbReference>
<dbReference type="EMBL" id="CP043046">
    <property type="protein sequence ID" value="QEI09174.1"/>
    <property type="molecule type" value="Genomic_DNA"/>
</dbReference>
<keyword evidence="3" id="KW-1003">Cell membrane</keyword>
<evidence type="ECO:0000259" key="9">
    <source>
        <dbReference type="PROSITE" id="PS50928"/>
    </source>
</evidence>
<dbReference type="PROSITE" id="PS50928">
    <property type="entry name" value="ABC_TM1"/>
    <property type="match status" value="2"/>
</dbReference>
<evidence type="ECO:0000256" key="6">
    <source>
        <dbReference type="ARBA" id="ARBA00022989"/>
    </source>
</evidence>